<feature type="transmembrane region" description="Helical" evidence="2">
    <location>
        <begin position="288"/>
        <end position="305"/>
    </location>
</feature>
<evidence type="ECO:0000259" key="4">
    <source>
        <dbReference type="PROSITE" id="PS50072"/>
    </source>
</evidence>
<dbReference type="GO" id="GO:0005783">
    <property type="term" value="C:endoplasmic reticulum"/>
    <property type="evidence" value="ECO:0007669"/>
    <property type="project" value="TreeGrafter"/>
</dbReference>
<dbReference type="GO" id="GO:0006457">
    <property type="term" value="P:protein folding"/>
    <property type="evidence" value="ECO:0007669"/>
    <property type="project" value="TreeGrafter"/>
</dbReference>
<feature type="domain" description="PPIase cyclophilin-type" evidence="4">
    <location>
        <begin position="58"/>
        <end position="229"/>
    </location>
</feature>
<evidence type="ECO:0000313" key="5">
    <source>
        <dbReference type="EMBL" id="QLQ81304.1"/>
    </source>
</evidence>
<dbReference type="OrthoDB" id="193499at2759"/>
<keyword evidence="3" id="KW-0732">Signal</keyword>
<evidence type="ECO:0000256" key="2">
    <source>
        <dbReference type="SAM" id="Phobius"/>
    </source>
</evidence>
<protein>
    <recommendedName>
        <fullName evidence="4">PPIase cyclophilin-type domain-containing protein</fullName>
    </recommendedName>
</protein>
<dbReference type="PANTHER" id="PTHR11071:SF568">
    <property type="entry name" value="PEPTIDYL-PROLYL CIS-TRANS ISOMERASE CPR4-RELATED"/>
    <property type="match status" value="1"/>
</dbReference>
<dbReference type="Proteomes" id="UP000510647">
    <property type="component" value="Chromosome 6"/>
</dbReference>
<name>A0A7H9HU83_9SACH</name>
<dbReference type="GO" id="GO:0003755">
    <property type="term" value="F:peptidyl-prolyl cis-trans isomerase activity"/>
    <property type="evidence" value="ECO:0007669"/>
    <property type="project" value="UniProtKB-EC"/>
</dbReference>
<dbReference type="AlphaFoldDB" id="A0A7H9HU83"/>
<evidence type="ECO:0000313" key="6">
    <source>
        <dbReference type="Proteomes" id="UP000510647"/>
    </source>
</evidence>
<sequence length="324" mass="36227">MWLRYTVLLLLGCILACVKAAPGAVDAGKRVSWKEMDFDKVYAPNPPVTHRVLMTIGYFDAEENKEKEHEISIDLYGTVTPKTVQNFVTLCRGVKFKFHNAADPEEAHSFSFKESKLHKIIANKLIQGGDVFDNSAALSIYGPYWDDENFDLKHDRPGRLSMANTGPNTQGSEFFIVTQLEPATEFDSKNVVFGQVVAGLDGLMDKIQYVETDAVGKPAHDVVLKYILVDELKLSSADELHAAYLKKLEEFQKGDLSKGVSMGTTMALGAKEEEALDEMKFNNLHHPLFKVLIGMAILSGLYVLAKFRKRNFSKSSNIVSLRRE</sequence>
<accession>A0A7H9HU83</accession>
<organism evidence="5 6">
    <name type="scientific">Torulaspora globosa</name>
    <dbReference type="NCBI Taxonomy" id="48254"/>
    <lineage>
        <taxon>Eukaryota</taxon>
        <taxon>Fungi</taxon>
        <taxon>Dikarya</taxon>
        <taxon>Ascomycota</taxon>
        <taxon>Saccharomycotina</taxon>
        <taxon>Saccharomycetes</taxon>
        <taxon>Saccharomycetales</taxon>
        <taxon>Saccharomycetaceae</taxon>
        <taxon>Torulaspora</taxon>
    </lineage>
</organism>
<comment type="catalytic activity">
    <reaction evidence="1">
        <text>[protein]-peptidylproline (omega=180) = [protein]-peptidylproline (omega=0)</text>
        <dbReference type="Rhea" id="RHEA:16237"/>
        <dbReference type="Rhea" id="RHEA-COMP:10747"/>
        <dbReference type="Rhea" id="RHEA-COMP:10748"/>
        <dbReference type="ChEBI" id="CHEBI:83833"/>
        <dbReference type="ChEBI" id="CHEBI:83834"/>
        <dbReference type="EC" id="5.2.1.8"/>
    </reaction>
</comment>
<reference evidence="5 6" key="1">
    <citation type="submission" date="2020-06" db="EMBL/GenBank/DDBJ databases">
        <title>The yeast mating-type switching endonuclease HO is a domesticated member of an unorthodox homing genetic element family.</title>
        <authorList>
            <person name="Coughlan A.Y."/>
            <person name="Lombardi L."/>
            <person name="Braun-Galleani S."/>
            <person name="Martos A.R."/>
            <person name="Galeote V."/>
            <person name="Bigey F."/>
            <person name="Dequin S."/>
            <person name="Byrne K.P."/>
            <person name="Wolfe K.H."/>
        </authorList>
    </citation>
    <scope>NUCLEOTIDE SEQUENCE [LARGE SCALE GENOMIC DNA]</scope>
    <source>
        <strain evidence="5 6">CBS2947</strain>
    </source>
</reference>
<dbReference type="InterPro" id="IPR002130">
    <property type="entry name" value="Cyclophilin-type_PPIase_dom"/>
</dbReference>
<dbReference type="Gene3D" id="2.40.100.10">
    <property type="entry name" value="Cyclophilin-like"/>
    <property type="match status" value="1"/>
</dbReference>
<keyword evidence="2" id="KW-0812">Transmembrane</keyword>
<dbReference type="GO" id="GO:0000324">
    <property type="term" value="C:fungal-type vacuole"/>
    <property type="evidence" value="ECO:0007669"/>
    <property type="project" value="TreeGrafter"/>
</dbReference>
<feature type="chain" id="PRO_5028952159" description="PPIase cyclophilin-type domain-containing protein" evidence="3">
    <location>
        <begin position="21"/>
        <end position="324"/>
    </location>
</feature>
<dbReference type="PROSITE" id="PS50072">
    <property type="entry name" value="CSA_PPIASE_2"/>
    <property type="match status" value="1"/>
</dbReference>
<gene>
    <name evidence="5" type="ORF">HG537_0F00650</name>
</gene>
<evidence type="ECO:0000256" key="3">
    <source>
        <dbReference type="SAM" id="SignalP"/>
    </source>
</evidence>
<dbReference type="PRINTS" id="PR00153">
    <property type="entry name" value="CSAPPISMRASE"/>
</dbReference>
<keyword evidence="2" id="KW-0472">Membrane</keyword>
<keyword evidence="2" id="KW-1133">Transmembrane helix</keyword>
<dbReference type="PANTHER" id="PTHR11071">
    <property type="entry name" value="PEPTIDYL-PROLYL CIS-TRANS ISOMERASE"/>
    <property type="match status" value="1"/>
</dbReference>
<keyword evidence="6" id="KW-1185">Reference proteome</keyword>
<dbReference type="InterPro" id="IPR029000">
    <property type="entry name" value="Cyclophilin-like_dom_sf"/>
</dbReference>
<dbReference type="SUPFAM" id="SSF50891">
    <property type="entry name" value="Cyclophilin-like"/>
    <property type="match status" value="1"/>
</dbReference>
<dbReference type="EMBL" id="CP059272">
    <property type="protein sequence ID" value="QLQ81304.1"/>
    <property type="molecule type" value="Genomic_DNA"/>
</dbReference>
<feature type="signal peptide" evidence="3">
    <location>
        <begin position="1"/>
        <end position="20"/>
    </location>
</feature>
<dbReference type="Pfam" id="PF00160">
    <property type="entry name" value="Pro_isomerase"/>
    <property type="match status" value="1"/>
</dbReference>
<proteinExistence type="predicted"/>
<dbReference type="GO" id="GO:0016018">
    <property type="term" value="F:cyclosporin A binding"/>
    <property type="evidence" value="ECO:0007669"/>
    <property type="project" value="TreeGrafter"/>
</dbReference>
<evidence type="ECO:0000256" key="1">
    <source>
        <dbReference type="ARBA" id="ARBA00000971"/>
    </source>
</evidence>
<dbReference type="CDD" id="cd00317">
    <property type="entry name" value="cyclophilin"/>
    <property type="match status" value="1"/>
</dbReference>